<dbReference type="Proteomes" id="UP000281406">
    <property type="component" value="Unassembled WGS sequence"/>
</dbReference>
<dbReference type="GO" id="GO:0016301">
    <property type="term" value="F:kinase activity"/>
    <property type="evidence" value="ECO:0007669"/>
    <property type="project" value="UniProtKB-KW"/>
</dbReference>
<name>A0A3N0Z6B0_ANAGA</name>
<sequence length="274" mass="30054">MGDSNDEMAHQPSRNDGCNFGLQGVHVGTQKPSCPGPLGQRDGGCLHKPPRRSQVLPSKQIGEPSSAMNTDEPPLSEGSLNEGADMLSQITLSDRATCLLVDKTLTVVKDMSDFGIANVMKYMQLSYLDHLPCLGAMGLEVPRWAPRMEVQGLMHIILVKQLPNVVSRCRSKDVAKKLWAFGMLCVLPNQCPKLYPCLTAILRELQYEFQRFPEHLLTGLLSLAFAGLFPQDLLSLALSRRAAALGMVSLAATLPCRETRLSALQDIQLIEKTD</sequence>
<gene>
    <name evidence="2" type="ORF">DPX16_9563</name>
</gene>
<keyword evidence="2" id="KW-0808">Transferase</keyword>
<feature type="region of interest" description="Disordered" evidence="1">
    <location>
        <begin position="1"/>
        <end position="81"/>
    </location>
</feature>
<evidence type="ECO:0000313" key="3">
    <source>
        <dbReference type="Proteomes" id="UP000281406"/>
    </source>
</evidence>
<organism evidence="2 3">
    <name type="scientific">Anabarilius grahami</name>
    <name type="common">Kanglang fish</name>
    <name type="synonym">Barilius grahami</name>
    <dbReference type="NCBI Taxonomy" id="495550"/>
    <lineage>
        <taxon>Eukaryota</taxon>
        <taxon>Metazoa</taxon>
        <taxon>Chordata</taxon>
        <taxon>Craniata</taxon>
        <taxon>Vertebrata</taxon>
        <taxon>Euteleostomi</taxon>
        <taxon>Actinopterygii</taxon>
        <taxon>Neopterygii</taxon>
        <taxon>Teleostei</taxon>
        <taxon>Ostariophysi</taxon>
        <taxon>Cypriniformes</taxon>
        <taxon>Xenocyprididae</taxon>
        <taxon>Xenocypridinae</taxon>
        <taxon>Xenocypridinae incertae sedis</taxon>
        <taxon>Anabarilius</taxon>
    </lineage>
</organism>
<dbReference type="EMBL" id="RJVU01007700">
    <property type="protein sequence ID" value="ROL53863.1"/>
    <property type="molecule type" value="Genomic_DNA"/>
</dbReference>
<reference evidence="2 3" key="1">
    <citation type="submission" date="2018-10" db="EMBL/GenBank/DDBJ databases">
        <title>Genome assembly for a Yunnan-Guizhou Plateau 3E fish, Anabarilius grahami (Regan), and its evolutionary and genetic applications.</title>
        <authorList>
            <person name="Jiang W."/>
        </authorList>
    </citation>
    <scope>NUCLEOTIDE SEQUENCE [LARGE SCALE GENOMIC DNA]</scope>
    <source>
        <strain evidence="2">AG-KIZ</strain>
        <tissue evidence="2">Muscle</tissue>
    </source>
</reference>
<keyword evidence="2" id="KW-0418">Kinase</keyword>
<comment type="caution">
    <text evidence="2">The sequence shown here is derived from an EMBL/GenBank/DDBJ whole genome shotgun (WGS) entry which is preliminary data.</text>
</comment>
<evidence type="ECO:0000313" key="2">
    <source>
        <dbReference type="EMBL" id="ROL53863.1"/>
    </source>
</evidence>
<evidence type="ECO:0000256" key="1">
    <source>
        <dbReference type="SAM" id="MobiDB-lite"/>
    </source>
</evidence>
<proteinExistence type="predicted"/>
<dbReference type="AlphaFoldDB" id="A0A3N0Z6B0"/>
<dbReference type="OrthoDB" id="10064757at2759"/>
<keyword evidence="3" id="KW-1185">Reference proteome</keyword>
<accession>A0A3N0Z6B0</accession>
<protein>
    <submittedName>
        <fullName evidence="2">FAST kinase domain-containing protein 5, mitochondrial</fullName>
    </submittedName>
</protein>
<dbReference type="GO" id="GO:0044528">
    <property type="term" value="P:regulation of mitochondrial mRNA stability"/>
    <property type="evidence" value="ECO:0007669"/>
    <property type="project" value="InterPro"/>
</dbReference>